<reference evidence="1" key="1">
    <citation type="submission" date="2022-03" db="EMBL/GenBank/DDBJ databases">
        <authorList>
            <person name="Alioto T."/>
            <person name="Alioto T."/>
            <person name="Gomez Garrido J."/>
        </authorList>
    </citation>
    <scope>NUCLEOTIDE SEQUENCE</scope>
</reference>
<feature type="non-terminal residue" evidence="1">
    <location>
        <position position="1"/>
    </location>
</feature>
<proteinExistence type="predicted"/>
<name>A0AAD1R3W6_PELCU</name>
<organism evidence="1 2">
    <name type="scientific">Pelobates cultripes</name>
    <name type="common">Western spadefoot toad</name>
    <dbReference type="NCBI Taxonomy" id="61616"/>
    <lineage>
        <taxon>Eukaryota</taxon>
        <taxon>Metazoa</taxon>
        <taxon>Chordata</taxon>
        <taxon>Craniata</taxon>
        <taxon>Vertebrata</taxon>
        <taxon>Euteleostomi</taxon>
        <taxon>Amphibia</taxon>
        <taxon>Batrachia</taxon>
        <taxon>Anura</taxon>
        <taxon>Pelobatoidea</taxon>
        <taxon>Pelobatidae</taxon>
        <taxon>Pelobates</taxon>
    </lineage>
</organism>
<gene>
    <name evidence="1" type="ORF">PECUL_23A013531</name>
</gene>
<feature type="non-terminal residue" evidence="1">
    <location>
        <position position="253"/>
    </location>
</feature>
<protein>
    <submittedName>
        <fullName evidence="1">Uncharacterized protein</fullName>
    </submittedName>
</protein>
<evidence type="ECO:0000313" key="1">
    <source>
        <dbReference type="EMBL" id="CAH2223038.1"/>
    </source>
</evidence>
<dbReference type="AlphaFoldDB" id="A0AAD1R3W6"/>
<keyword evidence="2" id="KW-1185">Reference proteome</keyword>
<accession>A0AAD1R3W6</accession>
<evidence type="ECO:0000313" key="2">
    <source>
        <dbReference type="Proteomes" id="UP001295444"/>
    </source>
</evidence>
<dbReference type="Proteomes" id="UP001295444">
    <property type="component" value="Chromosome 01"/>
</dbReference>
<dbReference type="EMBL" id="OW240912">
    <property type="protein sequence ID" value="CAH2223038.1"/>
    <property type="molecule type" value="Genomic_DNA"/>
</dbReference>
<sequence length="253" mass="29391">VLLHAPPNTIQWVDMERAQFRNQGLLEYLWTPKHLRSKRQDLFPTTQLTMAVWDEFMGATGYNNSFHPKSPISTLRATVPDIPLLDWHKAGIKHISQLMTEGKVTPFPTLQAQWQLPSRAIFSYLQSKSVLEAYTTTAHNSKGSPQVTSQLLIDRCWSSPNKPKTLTLCYKTWQELTPTKPHPHKAQREKDCDITLSDTEWLHVLNGLSKRTKCFSHVEAHRKLMHRWYMTPQRLHQLFPTISPLCWRCKSDP</sequence>